<dbReference type="Proteomes" id="UP000683428">
    <property type="component" value="Chromosome"/>
</dbReference>
<dbReference type="GO" id="GO:0008081">
    <property type="term" value="F:phosphoric diester hydrolase activity"/>
    <property type="evidence" value="ECO:0007669"/>
    <property type="project" value="UniProtKB-ARBA"/>
</dbReference>
<dbReference type="PROSITE" id="PS51831">
    <property type="entry name" value="HD"/>
    <property type="match status" value="1"/>
</dbReference>
<feature type="domain" description="HD" evidence="1">
    <location>
        <begin position="227"/>
        <end position="349"/>
    </location>
</feature>
<dbReference type="Gene3D" id="1.10.3210.10">
    <property type="entry name" value="Hypothetical protein af1432"/>
    <property type="match status" value="2"/>
</dbReference>
<reference evidence="3" key="1">
    <citation type="submission" date="2020-11" db="EMBL/GenBank/DDBJ databases">
        <title>Azospira inquinata sp. nov.</title>
        <authorList>
            <person name="Moe W.M."/>
            <person name="Mikes M.C."/>
        </authorList>
    </citation>
    <scope>NUCLEOTIDE SEQUENCE</scope>
    <source>
        <strain evidence="3">Azo-3</strain>
    </source>
</reference>
<evidence type="ECO:0000313" key="4">
    <source>
        <dbReference type="Proteomes" id="UP000683428"/>
    </source>
</evidence>
<dbReference type="Pfam" id="PF13487">
    <property type="entry name" value="HD_5"/>
    <property type="match status" value="1"/>
</dbReference>
<dbReference type="SMART" id="SM00471">
    <property type="entry name" value="HDc"/>
    <property type="match status" value="2"/>
</dbReference>
<dbReference type="KEGG" id="aiq:Azoinq_00070"/>
<accession>A0A975SR27</accession>
<keyword evidence="4" id="KW-1185">Reference proteome</keyword>
<dbReference type="PANTHER" id="PTHR43155">
    <property type="entry name" value="CYCLIC DI-GMP PHOSPHODIESTERASE PA4108-RELATED"/>
    <property type="match status" value="1"/>
</dbReference>
<protein>
    <submittedName>
        <fullName evidence="3">HD domain-containing protein</fullName>
    </submittedName>
</protein>
<dbReference type="PANTHER" id="PTHR43155:SF1">
    <property type="entry name" value="3'3'-CGAMP-SPECIFIC PHOSPHODIESTERASE 1"/>
    <property type="match status" value="1"/>
</dbReference>
<dbReference type="NCBIfam" id="TIGR00277">
    <property type="entry name" value="HDIG"/>
    <property type="match status" value="1"/>
</dbReference>
<dbReference type="AlphaFoldDB" id="A0A975SR27"/>
<sequence length="398" mass="43968">MVYALSDALDLVGIDDVAHGKRVGIMAAACGRELGWKSAECGFMFDLGLLHDIGVSSTNTHHHLVNEFDWLYSQTHCETGYRLLKDFQPLAAMAEPVHFHHTHWEQLAGRPDVALETKLRANLIYLVDRVDALTAPYYATNTMLLHGGEIRDKIREATPVYFSPELTAAFLAVSEAEAFWLQLEPRGIQASLQDMLTRGHPHEASLGEVRQLAEIFARIVDAKSPFTAAHSLGVARLAKHFAQAMGLGDVICEKLEIAGLLHDLGKLRIPDEVLDKPGKLDARERQIINTHSFETYQILSRIQGFEEIARWASYHHEEPDGSGYPFHLKLAAMSLEARILRVADIFQAMVQDRPYRQGLSAPEALDFLQALVAQGRVDGAVVAVAARDLPGAMAAALA</sequence>
<evidence type="ECO:0000259" key="2">
    <source>
        <dbReference type="PROSITE" id="PS51832"/>
    </source>
</evidence>
<dbReference type="InterPro" id="IPR037522">
    <property type="entry name" value="HD_GYP_dom"/>
</dbReference>
<dbReference type="InterPro" id="IPR003607">
    <property type="entry name" value="HD/PDEase_dom"/>
</dbReference>
<dbReference type="CDD" id="cd00077">
    <property type="entry name" value="HDc"/>
    <property type="match status" value="2"/>
</dbReference>
<dbReference type="EMBL" id="CP064782">
    <property type="protein sequence ID" value="QWT50414.1"/>
    <property type="molecule type" value="Genomic_DNA"/>
</dbReference>
<dbReference type="SUPFAM" id="SSF109604">
    <property type="entry name" value="HD-domain/PDEase-like"/>
    <property type="match status" value="2"/>
</dbReference>
<dbReference type="InterPro" id="IPR006675">
    <property type="entry name" value="HDIG_dom"/>
</dbReference>
<evidence type="ECO:0000259" key="1">
    <source>
        <dbReference type="PROSITE" id="PS51831"/>
    </source>
</evidence>
<evidence type="ECO:0000313" key="3">
    <source>
        <dbReference type="EMBL" id="QWT50414.1"/>
    </source>
</evidence>
<organism evidence="3 4">
    <name type="scientific">Azospira inquinata</name>
    <dbReference type="NCBI Taxonomy" id="2785627"/>
    <lineage>
        <taxon>Bacteria</taxon>
        <taxon>Pseudomonadati</taxon>
        <taxon>Pseudomonadota</taxon>
        <taxon>Betaproteobacteria</taxon>
        <taxon>Rhodocyclales</taxon>
        <taxon>Rhodocyclaceae</taxon>
        <taxon>Azospira</taxon>
    </lineage>
</organism>
<dbReference type="PROSITE" id="PS51832">
    <property type="entry name" value="HD_GYP"/>
    <property type="match status" value="1"/>
</dbReference>
<feature type="domain" description="HD-GYP" evidence="2">
    <location>
        <begin position="205"/>
        <end position="398"/>
    </location>
</feature>
<dbReference type="InterPro" id="IPR006674">
    <property type="entry name" value="HD_domain"/>
</dbReference>
<proteinExistence type="predicted"/>
<name>A0A975SR27_9RHOO</name>
<gene>
    <name evidence="3" type="ORF">Azoinq_00070</name>
</gene>